<feature type="region of interest" description="Disordered" evidence="1">
    <location>
        <begin position="64"/>
        <end position="92"/>
    </location>
</feature>
<accession>A0AAP0QY71</accession>
<dbReference type="EMBL" id="JBCGBO010000002">
    <property type="protein sequence ID" value="KAK9223302.1"/>
    <property type="molecule type" value="Genomic_DNA"/>
</dbReference>
<evidence type="ECO:0000256" key="1">
    <source>
        <dbReference type="SAM" id="MobiDB-lite"/>
    </source>
</evidence>
<name>A0AAP0QY71_9ROSI</name>
<dbReference type="GO" id="GO:0009535">
    <property type="term" value="C:chloroplast thylakoid membrane"/>
    <property type="evidence" value="ECO:0007669"/>
    <property type="project" value="InterPro"/>
</dbReference>
<feature type="region of interest" description="Disordered" evidence="1">
    <location>
        <begin position="588"/>
        <end position="622"/>
    </location>
</feature>
<dbReference type="Proteomes" id="UP001428341">
    <property type="component" value="Unassembled WGS sequence"/>
</dbReference>
<sequence length="643" mass="71801">MAATFTQMPLASPIILRHSDNQINQYHPLFAATSWRASKLCLCCSRRSSQRVVALVGKGDTDLRVAQENDLQDQDQEDEEEEEEEATPEDLENIAQVKRVLELLRKNRDMLFSEVKLTIMIEDPREVERRRLLGIEDSDAPTRDDLAEALEQVNEGKVPKNRVALRMLAEEMVQWPNLEVEATKQKPSKSLYAKVTDTGIDPEMAAKRLNIDWDSAAEIEDAGGGDDPEVPSAVVQFHSHFVIKDSLKPILLLAYSVDSRMRSCINVVLIPGHLLLYPSGFCPNTMSFPGQEEVHNGVDDSRFYIIEEAKSTVKKESPEKEKQILVDPISIREPSFSLMLPPVITSARDTTVPLPPVLPPAKPKFLSYNLSNSAVSSPRLSSFLSKKRWKNESQASPREVHNIVRQQSVVVQSHTSSLQEESFRKSKSCGEGRANAYSDEVDFCLSKPDAGEYNKMSNASFSRADTNKYIHYGSSKNMDSHDDPEFKCSALCLFLPGFGKAKAVRPRKEEMVVMENVISRTVSLEKFECGSWASSAIANEHEEDGDSMNLYFDLPLELIRNSANDAHSPINAAFVFDKDVKGVLKNGSSRATTSAHKSQEPSRHVRFSVSSPTSYPSSPASCITPRLRKAREDFNAFLEAQSA</sequence>
<feature type="compositionally biased region" description="Acidic residues" evidence="1">
    <location>
        <begin position="70"/>
        <end position="92"/>
    </location>
</feature>
<dbReference type="GO" id="GO:0048564">
    <property type="term" value="P:photosystem I assembly"/>
    <property type="evidence" value="ECO:0007669"/>
    <property type="project" value="InterPro"/>
</dbReference>
<dbReference type="GO" id="GO:0080183">
    <property type="term" value="P:response to photooxidative stress"/>
    <property type="evidence" value="ECO:0007669"/>
    <property type="project" value="InterPro"/>
</dbReference>
<comment type="caution">
    <text evidence="2">The sequence shown here is derived from an EMBL/GenBank/DDBJ whole genome shotgun (WGS) entry which is preliminary data.</text>
</comment>
<keyword evidence="3" id="KW-1185">Reference proteome</keyword>
<dbReference type="AlphaFoldDB" id="A0AAP0QY71"/>
<evidence type="ECO:0000313" key="3">
    <source>
        <dbReference type="Proteomes" id="UP001428341"/>
    </source>
</evidence>
<dbReference type="PANTHER" id="PTHR33672">
    <property type="entry name" value="YCF3-INTERACTING PROTEIN 1, CHLOROPLASTIC"/>
    <property type="match status" value="1"/>
</dbReference>
<proteinExistence type="predicted"/>
<organism evidence="2 3">
    <name type="scientific">Citrus x changshan-huyou</name>
    <dbReference type="NCBI Taxonomy" id="2935761"/>
    <lineage>
        <taxon>Eukaryota</taxon>
        <taxon>Viridiplantae</taxon>
        <taxon>Streptophyta</taxon>
        <taxon>Embryophyta</taxon>
        <taxon>Tracheophyta</taxon>
        <taxon>Spermatophyta</taxon>
        <taxon>Magnoliopsida</taxon>
        <taxon>eudicotyledons</taxon>
        <taxon>Gunneridae</taxon>
        <taxon>Pentapetalae</taxon>
        <taxon>rosids</taxon>
        <taxon>malvids</taxon>
        <taxon>Sapindales</taxon>
        <taxon>Rutaceae</taxon>
        <taxon>Aurantioideae</taxon>
        <taxon>Citrus</taxon>
    </lineage>
</organism>
<gene>
    <name evidence="2" type="ORF">WN944_011744</name>
</gene>
<feature type="compositionally biased region" description="Low complexity" evidence="1">
    <location>
        <begin position="608"/>
        <end position="621"/>
    </location>
</feature>
<reference evidence="2 3" key="1">
    <citation type="submission" date="2024-05" db="EMBL/GenBank/DDBJ databases">
        <title>Haplotype-resolved chromosome-level genome assembly of Huyou (Citrus changshanensis).</title>
        <authorList>
            <person name="Miao C."/>
            <person name="Chen W."/>
            <person name="Wu Y."/>
            <person name="Wang L."/>
            <person name="Zhao S."/>
            <person name="Grierson D."/>
            <person name="Xu C."/>
            <person name="Chen K."/>
        </authorList>
    </citation>
    <scope>NUCLEOTIDE SEQUENCE [LARGE SCALE GENOMIC DNA]</scope>
    <source>
        <strain evidence="2">01-14</strain>
        <tissue evidence="2">Leaf</tissue>
    </source>
</reference>
<dbReference type="PANTHER" id="PTHR33672:SF24">
    <property type="entry name" value="OS01G0798600 PROTEIN"/>
    <property type="match status" value="1"/>
</dbReference>
<evidence type="ECO:0000313" key="2">
    <source>
        <dbReference type="EMBL" id="KAK9223302.1"/>
    </source>
</evidence>
<dbReference type="InterPro" id="IPR040340">
    <property type="entry name" value="CEST/Y3IP1"/>
</dbReference>
<protein>
    <submittedName>
        <fullName evidence="2">Uncharacterized protein</fullName>
    </submittedName>
</protein>